<feature type="coiled-coil region" evidence="1">
    <location>
        <begin position="441"/>
        <end position="471"/>
    </location>
</feature>
<keyword evidence="2" id="KW-0472">Membrane</keyword>
<name>A0AAE1VPC0_9SOLA</name>
<gene>
    <name evidence="3" type="ORF">RND71_002743</name>
</gene>
<feature type="transmembrane region" description="Helical" evidence="2">
    <location>
        <begin position="534"/>
        <end position="553"/>
    </location>
</feature>
<organism evidence="3 4">
    <name type="scientific">Anisodus tanguticus</name>
    <dbReference type="NCBI Taxonomy" id="243964"/>
    <lineage>
        <taxon>Eukaryota</taxon>
        <taxon>Viridiplantae</taxon>
        <taxon>Streptophyta</taxon>
        <taxon>Embryophyta</taxon>
        <taxon>Tracheophyta</taxon>
        <taxon>Spermatophyta</taxon>
        <taxon>Magnoliopsida</taxon>
        <taxon>eudicotyledons</taxon>
        <taxon>Gunneridae</taxon>
        <taxon>Pentapetalae</taxon>
        <taxon>asterids</taxon>
        <taxon>lamiids</taxon>
        <taxon>Solanales</taxon>
        <taxon>Solanaceae</taxon>
        <taxon>Solanoideae</taxon>
        <taxon>Hyoscyameae</taxon>
        <taxon>Anisodus</taxon>
    </lineage>
</organism>
<feature type="transmembrane region" description="Helical" evidence="2">
    <location>
        <begin position="619"/>
        <end position="647"/>
    </location>
</feature>
<keyword evidence="4" id="KW-1185">Reference proteome</keyword>
<dbReference type="Proteomes" id="UP001291623">
    <property type="component" value="Unassembled WGS sequence"/>
</dbReference>
<reference evidence="3" key="1">
    <citation type="submission" date="2023-12" db="EMBL/GenBank/DDBJ databases">
        <title>Genome assembly of Anisodus tanguticus.</title>
        <authorList>
            <person name="Wang Y.-J."/>
        </authorList>
    </citation>
    <scope>NUCLEOTIDE SEQUENCE</scope>
    <source>
        <strain evidence="3">KB-2021</strain>
        <tissue evidence="3">Leaf</tissue>
    </source>
</reference>
<dbReference type="PANTHER" id="PTHR31860:SF5">
    <property type="entry name" value="ARGH (DUF639)"/>
    <property type="match status" value="1"/>
</dbReference>
<dbReference type="InterPro" id="IPR006927">
    <property type="entry name" value="DUF639"/>
</dbReference>
<evidence type="ECO:0000313" key="4">
    <source>
        <dbReference type="Proteomes" id="UP001291623"/>
    </source>
</evidence>
<evidence type="ECO:0000313" key="3">
    <source>
        <dbReference type="EMBL" id="KAK4376447.1"/>
    </source>
</evidence>
<keyword evidence="2" id="KW-0812">Transmembrane</keyword>
<keyword evidence="1" id="KW-0175">Coiled coil</keyword>
<keyword evidence="2" id="KW-1133">Transmembrane helix</keyword>
<comment type="caution">
    <text evidence="3">The sequence shown here is derived from an EMBL/GenBank/DDBJ whole genome shotgun (WGS) entry which is preliminary data.</text>
</comment>
<dbReference type="AlphaFoldDB" id="A0AAE1VPC0"/>
<dbReference type="PANTHER" id="PTHR31860">
    <property type="entry name" value="HEAT-INDUCIBLE TRANSCRIPTION REPRESSOR (DUF639)-RELATED"/>
    <property type="match status" value="1"/>
</dbReference>
<dbReference type="EMBL" id="JAVYJV010000002">
    <property type="protein sequence ID" value="KAK4376447.1"/>
    <property type="molecule type" value="Genomic_DNA"/>
</dbReference>
<evidence type="ECO:0000256" key="1">
    <source>
        <dbReference type="SAM" id="Coils"/>
    </source>
</evidence>
<protein>
    <submittedName>
        <fullName evidence="3">Uncharacterized protein</fullName>
    </submittedName>
</protein>
<sequence length="687" mass="77128">MEKKHLSSIANHVLHTSALRLSTSVDALVHEFEAGWEPKMEGYSRKLVEFCCSKALTDVCSKLEETLVDGSFSRITFDMMLAWEIPSSADADAHSECVAKEKEERKVTCKIPQEQDDIPLFYSDVMPLLVDNEPSVGEDAFLWLGALVHLVADIVNGRFTFETLTASTENRLHYPAYDMFLKEIEKCVKHLQTQATPTGMEMADDEFILHVEGTASSQRVVRHIGGTSWPGISRFLCWLTLTNYALYFEASGVLSYKEAIKLDLSKDSEQSVKTAATGPWGAPLFDKAIVYESSELQEGVVFEFPEMTSSTRRDHWLSLVKEIMLLHRFLRKFKVDSPLESWEMHARTILGIIRLHAAREMLRISPPVPKNFLIFYLLDELPKGDYVLKELAESVKKVDAGHPCSASSILKSLNVSQLFVPSVEVKEINDNITSPVQVDNVSSLESAIDQSREEAKEIEMAKATVEELNDEGIGNSVQVLMGLLKPLKKLVPYVQEAFTWEKPLSSTILVVTTMVVIYNESRKELTDSWECSEWVGKAIAALLLGIVAAMIWARRRRIPDKFHRIVVYTRSDQTTMESIVSAQQGLRNVYDLIQTMNIIILKIWSVLVSKAPKHADMVMVALVGAAVILAVVPFKFILVALASYGFVAASKIGKSKQNEKGNRRLQEWWDSIPVVPVDIVDKIDPDS</sequence>
<dbReference type="Pfam" id="PF04842">
    <property type="entry name" value="DUF639"/>
    <property type="match status" value="1"/>
</dbReference>
<proteinExistence type="predicted"/>
<accession>A0AAE1VPC0</accession>
<evidence type="ECO:0000256" key="2">
    <source>
        <dbReference type="SAM" id="Phobius"/>
    </source>
</evidence>